<evidence type="ECO:0000313" key="1">
    <source>
        <dbReference type="EMBL" id="UVF61696.1"/>
    </source>
</evidence>
<protein>
    <submittedName>
        <fullName evidence="1">Uncharacterized protein</fullName>
    </submittedName>
</protein>
<dbReference type="Proteomes" id="UP001059489">
    <property type="component" value="Segment"/>
</dbReference>
<organism evidence="1 2">
    <name type="scientific">Gordonia phage APunk</name>
    <dbReference type="NCBI Taxonomy" id="2926082"/>
    <lineage>
        <taxon>Viruses</taxon>
        <taxon>Duplodnaviria</taxon>
        <taxon>Heunggongvirae</taxon>
        <taxon>Uroviricota</taxon>
        <taxon>Caudoviricetes</taxon>
        <taxon>Stackebrandtviridae</taxon>
        <taxon>Schenleyvirinae</taxon>
        <taxon>Zitchvirus</taxon>
        <taxon>Zitchvirus apunk</taxon>
    </lineage>
</organism>
<accession>A0A976YEK8</accession>
<evidence type="ECO:0000313" key="2">
    <source>
        <dbReference type="Proteomes" id="UP001059489"/>
    </source>
</evidence>
<gene>
    <name evidence="1" type="primary">75</name>
    <name evidence="1" type="ORF">SEA_APUNK_75</name>
</gene>
<sequence>MGDVVTRRELLDRILFAVDGYRFGEWTLDEAAARILKLIADAPAEAIHAAP</sequence>
<proteinExistence type="predicted"/>
<name>A0A976YEK8_9CAUD</name>
<reference evidence="1" key="1">
    <citation type="submission" date="2022-06" db="EMBL/GenBank/DDBJ databases">
        <authorList>
            <person name="Harrison M."/>
            <person name="Anderman E."/>
            <person name="Dini T."/>
            <person name="Eldabh K."/>
            <person name="Frino T."/>
            <person name="Milavec J."/>
            <person name="Profrock V."/>
            <person name="Qyshkollari T."/>
            <person name="Sayed A."/>
            <person name="Virtue R."/>
            <person name="Bieri S.M."/>
            <person name="Bultje S."/>
            <person name="Chang H."/>
            <person name="Harsh E."/>
            <person name="Harsh J."/>
            <person name="Kok S.K."/>
            <person name="Lacroix V.J."/>
            <person name="McCurdy J.B."/>
            <person name="Nguyen A.V."/>
            <person name="Pastoor E.C."/>
            <person name="Ribbe G.J."/>
            <person name="Schneider L.A."/>
            <person name="Schroeder J.E."/>
            <person name="Steen S.B."/>
            <person name="Stob E.J."/>
            <person name="Sytsema I.L."/>
            <person name="Timmer L.J."/>
            <person name="Tsurho V."/>
            <person name="Van B.A."/>
            <person name="Verhoeven A.R."/>
            <person name="Vroon N.G."/>
            <person name="Wan G."/>
            <person name="Woldt K.M."/>
            <person name="Wertz J.T."/>
            <person name="DeJong R.J."/>
            <person name="Delesalle V.A."/>
            <person name="Garlena R.A."/>
            <person name="Russell D.A."/>
            <person name="Jacobs-Sera D."/>
            <person name="Hatfull G.F."/>
        </authorList>
    </citation>
    <scope>NUCLEOTIDE SEQUENCE</scope>
</reference>
<keyword evidence="2" id="KW-1185">Reference proteome</keyword>
<dbReference type="EMBL" id="ON755186">
    <property type="protein sequence ID" value="UVF61696.1"/>
    <property type="molecule type" value="Genomic_DNA"/>
</dbReference>